<organism evidence="2 3">
    <name type="scientific">Rhizoctonia solani</name>
    <dbReference type="NCBI Taxonomy" id="456999"/>
    <lineage>
        <taxon>Eukaryota</taxon>
        <taxon>Fungi</taxon>
        <taxon>Dikarya</taxon>
        <taxon>Basidiomycota</taxon>
        <taxon>Agaricomycotina</taxon>
        <taxon>Agaricomycetes</taxon>
        <taxon>Cantharellales</taxon>
        <taxon>Ceratobasidiaceae</taxon>
        <taxon>Rhizoctonia</taxon>
    </lineage>
</organism>
<dbReference type="EMBL" id="CYGV01001298">
    <property type="protein sequence ID" value="CUA72621.1"/>
    <property type="molecule type" value="Genomic_DNA"/>
</dbReference>
<evidence type="ECO:0000256" key="1">
    <source>
        <dbReference type="SAM" id="MobiDB-lite"/>
    </source>
</evidence>
<feature type="compositionally biased region" description="Polar residues" evidence="1">
    <location>
        <begin position="83"/>
        <end position="92"/>
    </location>
</feature>
<evidence type="ECO:0000313" key="3">
    <source>
        <dbReference type="Proteomes" id="UP000044841"/>
    </source>
</evidence>
<feature type="region of interest" description="Disordered" evidence="1">
    <location>
        <begin position="76"/>
        <end position="156"/>
    </location>
</feature>
<reference evidence="2 3" key="1">
    <citation type="submission" date="2015-07" db="EMBL/GenBank/DDBJ databases">
        <authorList>
            <person name="Noorani M."/>
        </authorList>
    </citation>
    <scope>NUCLEOTIDE SEQUENCE [LARGE SCALE GENOMIC DNA]</scope>
    <source>
        <strain evidence="2">BBA 69670</strain>
    </source>
</reference>
<feature type="compositionally biased region" description="Polar residues" evidence="1">
    <location>
        <begin position="470"/>
        <end position="479"/>
    </location>
</feature>
<dbReference type="AlphaFoldDB" id="A0A0K6G280"/>
<feature type="region of interest" description="Disordered" evidence="1">
    <location>
        <begin position="352"/>
        <end position="479"/>
    </location>
</feature>
<proteinExistence type="predicted"/>
<dbReference type="Proteomes" id="UP000044841">
    <property type="component" value="Unassembled WGS sequence"/>
</dbReference>
<gene>
    <name evidence="2" type="ORF">RSOLAG22IIIB_10190</name>
</gene>
<feature type="region of interest" description="Disordered" evidence="1">
    <location>
        <begin position="274"/>
        <end position="296"/>
    </location>
</feature>
<evidence type="ECO:0000313" key="2">
    <source>
        <dbReference type="EMBL" id="CUA72621.1"/>
    </source>
</evidence>
<accession>A0A0K6G280</accession>
<name>A0A0K6G280_9AGAM</name>
<sequence length="492" mass="52909">MFRKINTNPEHPKNLRSNFVFDSGHWDASKRIYPASVPTTTNLPERYTCSPLLLAIQAFPPALCWTLTLWQMPVSKPDEDPVRSQSTPTTTARSKKLAASTQQAPPPDELTPTEPHLSATKGKKSTRPKQLSAVAEEANKQAVAKQNAKESQGAKKAKNAEAAVFEETPDETAAFLAKAKGQSQPSKTSPNLTSLMRSRPLVVVTATEQMLAVVVAKPNSTNASHKNAANAFLHAHYALRSHLHLSTLTRLHHTHGGAILMDYLTRLHKQFRAAPSANKSTSEAAPSNRRPKVRTRSACSINLGGILNDPTLTSDQKVKLLNIIYDPAKDDGSPKNSSRTIQQYEGLLAGVNADSDDSEVEARRAGALPDTDSNSKAGVEVWIGESDEETINDEVEAEGEGNNNEGDDEDKSEAEIVDEEDPEAKETGGGRLVQPRTKRRFFNADGGLPSLAGSKSDGEANSDGEGASGTVATQVDGDQTMMTAVASDSEDD</sequence>
<feature type="compositionally biased region" description="Acidic residues" evidence="1">
    <location>
        <begin position="385"/>
        <end position="423"/>
    </location>
</feature>
<protein>
    <submittedName>
        <fullName evidence="2">Uncharacterized protein</fullName>
    </submittedName>
</protein>
<keyword evidence="3" id="KW-1185">Reference proteome</keyword>